<accession>A0ABM7FCW6</accession>
<evidence type="ECO:0000313" key="2">
    <source>
        <dbReference type="EMBL" id="BBC34871.1"/>
    </source>
</evidence>
<dbReference type="RefSeq" id="WP_286254927.1">
    <property type="nucleotide sequence ID" value="NZ_AP018448.1"/>
</dbReference>
<evidence type="ECO:0000313" key="3">
    <source>
        <dbReference type="Proteomes" id="UP001321542"/>
    </source>
</evidence>
<feature type="chain" id="PRO_5045233635" description="Lipoprotein" evidence="1">
    <location>
        <begin position="28"/>
        <end position="154"/>
    </location>
</feature>
<evidence type="ECO:0000256" key="1">
    <source>
        <dbReference type="SAM" id="SignalP"/>
    </source>
</evidence>
<protein>
    <recommendedName>
        <fullName evidence="4">Lipoprotein</fullName>
    </recommendedName>
</protein>
<evidence type="ECO:0008006" key="4">
    <source>
        <dbReference type="Google" id="ProtNLM"/>
    </source>
</evidence>
<keyword evidence="3" id="KW-1185">Reference proteome</keyword>
<dbReference type="Proteomes" id="UP001321542">
    <property type="component" value="Chromosome"/>
</dbReference>
<sequence>MTTPAVRTRPRALALTALAAALMWATAACEDGSPAAKVNDPAWQEPSSYTYTLESSEGERSLIGRFEVTVRGGEVVKSVGLDEAGRRLVDRRPEEVPTIGELLDEAEAARKDDADKVEITYASDGHPTRICLDWEENAVDDEALYAITGYAATG</sequence>
<dbReference type="PROSITE" id="PS51257">
    <property type="entry name" value="PROKAR_LIPOPROTEIN"/>
    <property type="match status" value="1"/>
</dbReference>
<dbReference type="Pfam" id="PF19671">
    <property type="entry name" value="DUF6174"/>
    <property type="match status" value="1"/>
</dbReference>
<name>A0ABM7FCW6_9ACTN</name>
<gene>
    <name evidence="2" type="ORF">SGFS_061650</name>
</gene>
<reference evidence="2 3" key="1">
    <citation type="journal article" date="2010" name="ChemBioChem">
        <title>Cloning and characterization of the biosynthetic gene cluster of 16-membered macrolide antibiotic FD-891: involvement of a dual functional cytochrome P450 monooxygenase catalyzing epoxidation and hydroxylation.</title>
        <authorList>
            <person name="Kudo F."/>
            <person name="Motegi A."/>
            <person name="Mizoue K."/>
            <person name="Eguchi T."/>
        </authorList>
    </citation>
    <scope>NUCLEOTIDE SEQUENCE [LARGE SCALE GENOMIC DNA]</scope>
    <source>
        <strain evidence="2 3">A-8890</strain>
    </source>
</reference>
<feature type="signal peptide" evidence="1">
    <location>
        <begin position="1"/>
        <end position="27"/>
    </location>
</feature>
<keyword evidence="1" id="KW-0732">Signal</keyword>
<dbReference type="InterPro" id="IPR046172">
    <property type="entry name" value="DUF6174"/>
</dbReference>
<organism evidence="2 3">
    <name type="scientific">Streptomyces graminofaciens</name>
    <dbReference type="NCBI Taxonomy" id="68212"/>
    <lineage>
        <taxon>Bacteria</taxon>
        <taxon>Bacillati</taxon>
        <taxon>Actinomycetota</taxon>
        <taxon>Actinomycetes</taxon>
        <taxon>Kitasatosporales</taxon>
        <taxon>Streptomycetaceae</taxon>
        <taxon>Streptomyces</taxon>
    </lineage>
</organism>
<proteinExistence type="predicted"/>
<reference evidence="2 3" key="2">
    <citation type="journal article" date="2023" name="ChemBioChem">
        <title>Acyltransferase Domain Exchange between Two Independent Type I Polyketide Synthases in the Same Producer Strain of Macrolide Antibiotics.</title>
        <authorList>
            <person name="Kudo F."/>
            <person name="Kishikawa K."/>
            <person name="Tsuboi K."/>
            <person name="Kido T."/>
            <person name="Usui T."/>
            <person name="Hashimoto J."/>
            <person name="Shin-Ya K."/>
            <person name="Miyanaga A."/>
            <person name="Eguchi T."/>
        </authorList>
    </citation>
    <scope>NUCLEOTIDE SEQUENCE [LARGE SCALE GENOMIC DNA]</scope>
    <source>
        <strain evidence="2 3">A-8890</strain>
    </source>
</reference>
<dbReference type="EMBL" id="AP018448">
    <property type="protein sequence ID" value="BBC34871.1"/>
    <property type="molecule type" value="Genomic_DNA"/>
</dbReference>